<dbReference type="PANTHER" id="PTHR35089">
    <property type="entry name" value="CHAPERONE PROTEIN SKP"/>
    <property type="match status" value="1"/>
</dbReference>
<gene>
    <name evidence="4" type="ORF">EJO50_06370</name>
</gene>
<dbReference type="EMBL" id="CP034433">
    <property type="protein sequence ID" value="AZN36137.1"/>
    <property type="molecule type" value="Genomic_DNA"/>
</dbReference>
<dbReference type="SMART" id="SM00935">
    <property type="entry name" value="OmpH"/>
    <property type="match status" value="1"/>
</dbReference>
<evidence type="ECO:0000256" key="1">
    <source>
        <dbReference type="ARBA" id="ARBA00022729"/>
    </source>
</evidence>
<protein>
    <submittedName>
        <fullName evidence="4">OmpH family outer membrane protein</fullName>
    </submittedName>
</protein>
<dbReference type="GO" id="GO:0050821">
    <property type="term" value="P:protein stabilization"/>
    <property type="evidence" value="ECO:0007669"/>
    <property type="project" value="TreeGrafter"/>
</dbReference>
<dbReference type="InterPro" id="IPR005632">
    <property type="entry name" value="Chaperone_Skp"/>
</dbReference>
<organism evidence="4 5">
    <name type="scientific">Iodobacter ciconiae</name>
    <dbReference type="NCBI Taxonomy" id="2496266"/>
    <lineage>
        <taxon>Bacteria</taxon>
        <taxon>Pseudomonadati</taxon>
        <taxon>Pseudomonadota</taxon>
        <taxon>Betaproteobacteria</taxon>
        <taxon>Neisseriales</taxon>
        <taxon>Chitinibacteraceae</taxon>
        <taxon>Iodobacter</taxon>
    </lineage>
</organism>
<dbReference type="GO" id="GO:0051082">
    <property type="term" value="F:unfolded protein binding"/>
    <property type="evidence" value="ECO:0007669"/>
    <property type="project" value="InterPro"/>
</dbReference>
<dbReference type="AlphaFoldDB" id="A0A3S8ZRP2"/>
<dbReference type="KEGG" id="iod:EJO50_06370"/>
<dbReference type="PIRSF" id="PIRSF002094">
    <property type="entry name" value="OMP26_Skp"/>
    <property type="match status" value="1"/>
</dbReference>
<accession>A0A3S8ZRP2</accession>
<dbReference type="Pfam" id="PF03938">
    <property type="entry name" value="OmpH"/>
    <property type="match status" value="1"/>
</dbReference>
<dbReference type="InterPro" id="IPR024930">
    <property type="entry name" value="Skp_dom_sf"/>
</dbReference>
<feature type="chain" id="PRO_5019121914" evidence="3">
    <location>
        <begin position="23"/>
        <end position="164"/>
    </location>
</feature>
<evidence type="ECO:0000313" key="4">
    <source>
        <dbReference type="EMBL" id="AZN36137.1"/>
    </source>
</evidence>
<dbReference type="Proteomes" id="UP000282438">
    <property type="component" value="Chromosome"/>
</dbReference>
<comment type="similarity">
    <text evidence="2">Belongs to the skp family.</text>
</comment>
<dbReference type="Gene3D" id="3.30.910.20">
    <property type="entry name" value="Skp domain"/>
    <property type="match status" value="1"/>
</dbReference>
<dbReference type="GO" id="GO:0005829">
    <property type="term" value="C:cytosol"/>
    <property type="evidence" value="ECO:0007669"/>
    <property type="project" value="TreeGrafter"/>
</dbReference>
<sequence length="164" mass="18875">MLKWPSAVLLAMGFVFVSNVFAADMRIGFVDTERILREASPAVRAAKKIEREFDSRKADLQKISAQGKALQQLLDKGALAEADRRVKERELIKLNQDFQRMQREFNEDMNVRRNEELSGLQERVNTAIAQIATSEKYDLILQEVAWRSPRIDITDKVLKLLVDK</sequence>
<dbReference type="OrthoDB" id="5294628at2"/>
<proteinExistence type="inferred from homology"/>
<dbReference type="PANTHER" id="PTHR35089:SF1">
    <property type="entry name" value="CHAPERONE PROTEIN SKP"/>
    <property type="match status" value="1"/>
</dbReference>
<name>A0A3S8ZRP2_9NEIS</name>
<keyword evidence="5" id="KW-1185">Reference proteome</keyword>
<dbReference type="SUPFAM" id="SSF111384">
    <property type="entry name" value="OmpH-like"/>
    <property type="match status" value="1"/>
</dbReference>
<reference evidence="4 5" key="1">
    <citation type="submission" date="2018-12" db="EMBL/GenBank/DDBJ databases">
        <title>Complete genome sequence of Iodobacter sp. H11R3.</title>
        <authorList>
            <person name="Bae J.-W."/>
        </authorList>
    </citation>
    <scope>NUCLEOTIDE SEQUENCE [LARGE SCALE GENOMIC DNA]</scope>
    <source>
        <strain evidence="4 5">H11R3</strain>
    </source>
</reference>
<dbReference type="RefSeq" id="WP_125972530.1">
    <property type="nucleotide sequence ID" value="NZ_CP034433.1"/>
</dbReference>
<evidence type="ECO:0000256" key="3">
    <source>
        <dbReference type="SAM" id="SignalP"/>
    </source>
</evidence>
<keyword evidence="1 3" id="KW-0732">Signal</keyword>
<feature type="signal peptide" evidence="3">
    <location>
        <begin position="1"/>
        <end position="22"/>
    </location>
</feature>
<evidence type="ECO:0000313" key="5">
    <source>
        <dbReference type="Proteomes" id="UP000282438"/>
    </source>
</evidence>
<evidence type="ECO:0000256" key="2">
    <source>
        <dbReference type="PIRNR" id="PIRNR002094"/>
    </source>
</evidence>